<dbReference type="OrthoDB" id="5460870at2"/>
<dbReference type="KEGG" id="dgg:DGI_0865"/>
<dbReference type="Proteomes" id="UP000016587">
    <property type="component" value="Chromosome"/>
</dbReference>
<protein>
    <submittedName>
        <fullName evidence="2">Uncharacterized protein</fullName>
    </submittedName>
</protein>
<evidence type="ECO:0000256" key="1">
    <source>
        <dbReference type="SAM" id="MobiDB-lite"/>
    </source>
</evidence>
<dbReference type="HOGENOM" id="CLU_087869_0_0_7"/>
<sequence>MLGHLWLEAGLRHILLDAPAAVAEAGASVPSRPDQSRPDQSRPDQPPVPERARPQASAPSLPSPSASPAAAPPRQPATPPVAPPATPPVAAASQPPAAAAGGLFPPPWDTCWRTVMARRTEASSPPFMIWTYFHLGQDMLQPPHPGRRQTLRQLLQALQWPAGSVAFWPMAVPVAGRYSVDIRFFWRGMRALGTKTVCCFGSACRAVLTQELGVLLPADQHVLHYRTGKLLFLPELEDAEHGREAAVSTMCAMLREHGPAW</sequence>
<evidence type="ECO:0000313" key="2">
    <source>
        <dbReference type="EMBL" id="AGW12758.1"/>
    </source>
</evidence>
<organism evidence="2 3">
    <name type="scientific">Megalodesulfovibrio gigas (strain ATCC 19364 / DSM 1382 / NCIMB 9332 / VKM B-1759)</name>
    <name type="common">Desulfovibrio gigas</name>
    <dbReference type="NCBI Taxonomy" id="1121448"/>
    <lineage>
        <taxon>Bacteria</taxon>
        <taxon>Pseudomonadati</taxon>
        <taxon>Thermodesulfobacteriota</taxon>
        <taxon>Desulfovibrionia</taxon>
        <taxon>Desulfovibrionales</taxon>
        <taxon>Desulfovibrionaceae</taxon>
        <taxon>Megalodesulfovibrio</taxon>
    </lineage>
</organism>
<feature type="compositionally biased region" description="Low complexity" evidence="1">
    <location>
        <begin position="54"/>
        <end position="69"/>
    </location>
</feature>
<dbReference type="STRING" id="1121448.DGI_0865"/>
<reference evidence="3" key="2">
    <citation type="submission" date="2013-07" db="EMBL/GenBank/DDBJ databases">
        <authorList>
            <person name="Morais-Silva F.O."/>
            <person name="Rezende A.M."/>
            <person name="Pimentel C."/>
            <person name="Resende D.M."/>
            <person name="Santos C.I."/>
            <person name="Clemente C."/>
            <person name="de Oliveira L.M."/>
            <person name="da Silva S.M."/>
            <person name="Costa D.A."/>
            <person name="Varela-Raposo A."/>
            <person name="Horacio E.C.A."/>
            <person name="Matos M."/>
            <person name="Flores O."/>
            <person name="Ruiz J.C."/>
            <person name="Rodrigues-Pousada C."/>
        </authorList>
    </citation>
    <scope>NUCLEOTIDE SEQUENCE [LARGE SCALE GENOMIC DNA]</scope>
    <source>
        <strain evidence="3">ATCC 19364 / DSM 1382 / NCIMB 9332 / VKM B-1759</strain>
    </source>
</reference>
<evidence type="ECO:0000313" key="3">
    <source>
        <dbReference type="Proteomes" id="UP000016587"/>
    </source>
</evidence>
<dbReference type="AlphaFoldDB" id="T2G8Y6"/>
<gene>
    <name evidence="2" type="ORF">DGI_0865</name>
</gene>
<reference evidence="2 3" key="1">
    <citation type="journal article" date="2013" name="J. Bacteriol.">
        <title>Roles of HynAB and Ech, the only two hydrogenases found in the model sulfate reducer Desulfovibrio gigas.</title>
        <authorList>
            <person name="Morais-Silva F.O."/>
            <person name="Santos C.I."/>
            <person name="Rodrigues R."/>
            <person name="Pereira I.A."/>
            <person name="Rodrigues-Pousada C."/>
        </authorList>
    </citation>
    <scope>NUCLEOTIDE SEQUENCE [LARGE SCALE GENOMIC DNA]</scope>
    <source>
        <strain evidence="3">ATCC 19364 / DSM 1382 / NCIMB 9332 / VKM B-1759</strain>
    </source>
</reference>
<keyword evidence="3" id="KW-1185">Reference proteome</keyword>
<accession>T2G8Y6</accession>
<feature type="region of interest" description="Disordered" evidence="1">
    <location>
        <begin position="25"/>
        <end position="100"/>
    </location>
</feature>
<dbReference type="PATRIC" id="fig|1121448.10.peg.865"/>
<dbReference type="RefSeq" id="WP_021759453.1">
    <property type="nucleotide sequence ID" value="NC_022444.1"/>
</dbReference>
<feature type="compositionally biased region" description="Low complexity" evidence="1">
    <location>
        <begin position="88"/>
        <end position="100"/>
    </location>
</feature>
<name>T2G8Y6_MEGG1</name>
<dbReference type="eggNOG" id="ENOG5034BP3">
    <property type="taxonomic scope" value="Bacteria"/>
</dbReference>
<proteinExistence type="predicted"/>
<dbReference type="EMBL" id="CP006585">
    <property type="protein sequence ID" value="AGW12758.1"/>
    <property type="molecule type" value="Genomic_DNA"/>
</dbReference>
<feature type="compositionally biased region" description="Pro residues" evidence="1">
    <location>
        <begin position="70"/>
        <end position="87"/>
    </location>
</feature>